<dbReference type="EMBL" id="DF846513">
    <property type="protein sequence ID" value="GAT50470.1"/>
    <property type="molecule type" value="Genomic_DNA"/>
</dbReference>
<sequence length="174" mass="19302">MLPTQVSSFPAIQELRLVNAVRTTLLSLPAFAVLKKLHLIFHPAYGVACDELLPIVSLQHLSLQDLTVSPQSDWSAPYDKPLALTSLLIYALEGGNAFEEQHLPFVFTRLEELWATDTDWLPRQAPCLTCVTLHNIEETALPLVNMWPVQIISAKTGLVVNIAAGAHNPWKCLE</sequence>
<protein>
    <recommendedName>
        <fullName evidence="3">F-box domain-containing protein</fullName>
    </recommendedName>
</protein>
<evidence type="ECO:0000313" key="1">
    <source>
        <dbReference type="EMBL" id="GAT50470.1"/>
    </source>
</evidence>
<name>A0ABQ0LH89_MYCCL</name>
<organism evidence="1 2">
    <name type="scientific">Mycena chlorophos</name>
    <name type="common">Agaric fungus</name>
    <name type="synonym">Agaricus chlorophos</name>
    <dbReference type="NCBI Taxonomy" id="658473"/>
    <lineage>
        <taxon>Eukaryota</taxon>
        <taxon>Fungi</taxon>
        <taxon>Dikarya</taxon>
        <taxon>Basidiomycota</taxon>
        <taxon>Agaricomycotina</taxon>
        <taxon>Agaricomycetes</taxon>
        <taxon>Agaricomycetidae</taxon>
        <taxon>Agaricales</taxon>
        <taxon>Marasmiineae</taxon>
        <taxon>Mycenaceae</taxon>
        <taxon>Mycena</taxon>
    </lineage>
</organism>
<accession>A0ABQ0LH89</accession>
<evidence type="ECO:0008006" key="3">
    <source>
        <dbReference type="Google" id="ProtNLM"/>
    </source>
</evidence>
<keyword evidence="2" id="KW-1185">Reference proteome</keyword>
<dbReference type="Proteomes" id="UP000815677">
    <property type="component" value="Unassembled WGS sequence"/>
</dbReference>
<reference evidence="1" key="1">
    <citation type="submission" date="2014-09" db="EMBL/GenBank/DDBJ databases">
        <title>Genome sequence of the luminous mushroom Mycena chlorophos for searching fungal bioluminescence genes.</title>
        <authorList>
            <person name="Tanaka Y."/>
            <person name="Kasuga D."/>
            <person name="Oba Y."/>
            <person name="Hase S."/>
            <person name="Sato K."/>
            <person name="Oba Y."/>
            <person name="Sakakibara Y."/>
        </authorList>
    </citation>
    <scope>NUCLEOTIDE SEQUENCE</scope>
</reference>
<gene>
    <name evidence="1" type="ORF">MCHLO_07712</name>
</gene>
<proteinExistence type="predicted"/>
<evidence type="ECO:0000313" key="2">
    <source>
        <dbReference type="Proteomes" id="UP000815677"/>
    </source>
</evidence>